<reference evidence="2 3" key="1">
    <citation type="submission" date="2016-07" db="EMBL/GenBank/DDBJ databases">
        <title>Draft genome of the white-rot fungus Obba rivulosa 3A-2.</title>
        <authorList>
            <consortium name="DOE Joint Genome Institute"/>
            <person name="Miettinen O."/>
            <person name="Riley R."/>
            <person name="Acob R."/>
            <person name="Barry K."/>
            <person name="Cullen D."/>
            <person name="De Vries R."/>
            <person name="Hainaut M."/>
            <person name="Hatakka A."/>
            <person name="Henrissat B."/>
            <person name="Hilden K."/>
            <person name="Kuo R."/>
            <person name="Labutti K."/>
            <person name="Lipzen A."/>
            <person name="Makela M.R."/>
            <person name="Sandor L."/>
            <person name="Spatafora J.W."/>
            <person name="Grigoriev I.V."/>
            <person name="Hibbett D.S."/>
        </authorList>
    </citation>
    <scope>NUCLEOTIDE SEQUENCE [LARGE SCALE GENOMIC DNA]</scope>
    <source>
        <strain evidence="2 3">3A-2</strain>
    </source>
</reference>
<evidence type="ECO:0000313" key="3">
    <source>
        <dbReference type="Proteomes" id="UP000250043"/>
    </source>
</evidence>
<feature type="region of interest" description="Disordered" evidence="1">
    <location>
        <begin position="21"/>
        <end position="72"/>
    </location>
</feature>
<organism evidence="2 3">
    <name type="scientific">Obba rivulosa</name>
    <dbReference type="NCBI Taxonomy" id="1052685"/>
    <lineage>
        <taxon>Eukaryota</taxon>
        <taxon>Fungi</taxon>
        <taxon>Dikarya</taxon>
        <taxon>Basidiomycota</taxon>
        <taxon>Agaricomycotina</taxon>
        <taxon>Agaricomycetes</taxon>
        <taxon>Polyporales</taxon>
        <taxon>Gelatoporiaceae</taxon>
        <taxon>Obba</taxon>
    </lineage>
</organism>
<dbReference type="AlphaFoldDB" id="A0A8E2DM67"/>
<keyword evidence="3" id="KW-1185">Reference proteome</keyword>
<dbReference type="EMBL" id="KV722478">
    <property type="protein sequence ID" value="OCH87628.1"/>
    <property type="molecule type" value="Genomic_DNA"/>
</dbReference>
<name>A0A8E2DM67_9APHY</name>
<sequence>MYGVATEFRMTREQADDLFWASRGYPRPSDEYPSPLNRSGGQSSRLGTMAPVLRSSSSRARNTPRSGDAYRFISTPNSTAERASRYRQIVPRSDPMQDIGRNVGWSTDRGMSVVLLSIHHSPTTPANAGPVSRYTSPSSTPPNIAAPHRSRQIAATIDPAYGWTPRQLTPMTDIQGFGTDNAQGAGLGGEWHMGGSREGLSDDEGSMGSNMRGDVTNGAL</sequence>
<feature type="region of interest" description="Disordered" evidence="1">
    <location>
        <begin position="176"/>
        <end position="220"/>
    </location>
</feature>
<evidence type="ECO:0000313" key="2">
    <source>
        <dbReference type="EMBL" id="OCH87628.1"/>
    </source>
</evidence>
<feature type="compositionally biased region" description="Polar residues" evidence="1">
    <location>
        <begin position="54"/>
        <end position="65"/>
    </location>
</feature>
<dbReference type="Proteomes" id="UP000250043">
    <property type="component" value="Unassembled WGS sequence"/>
</dbReference>
<protein>
    <submittedName>
        <fullName evidence="2">Uncharacterized protein</fullName>
    </submittedName>
</protein>
<proteinExistence type="predicted"/>
<gene>
    <name evidence="2" type="ORF">OBBRIDRAFT_138632</name>
</gene>
<feature type="compositionally biased region" description="Polar residues" evidence="1">
    <location>
        <begin position="36"/>
        <end position="46"/>
    </location>
</feature>
<evidence type="ECO:0000256" key="1">
    <source>
        <dbReference type="SAM" id="MobiDB-lite"/>
    </source>
</evidence>
<feature type="compositionally biased region" description="Polar residues" evidence="1">
    <location>
        <begin position="133"/>
        <end position="142"/>
    </location>
</feature>
<feature type="region of interest" description="Disordered" evidence="1">
    <location>
        <begin position="124"/>
        <end position="146"/>
    </location>
</feature>
<accession>A0A8E2DM67</accession>